<evidence type="ECO:0000259" key="11">
    <source>
        <dbReference type="PROSITE" id="PS50112"/>
    </source>
</evidence>
<dbReference type="SMART" id="SM00388">
    <property type="entry name" value="HisKA"/>
    <property type="match status" value="1"/>
</dbReference>
<dbReference type="SUPFAM" id="SSF55874">
    <property type="entry name" value="ATPase domain of HSP90 chaperone/DNA topoisomerase II/histidine kinase"/>
    <property type="match status" value="1"/>
</dbReference>
<dbReference type="PROSITE" id="PS50109">
    <property type="entry name" value="HIS_KIN"/>
    <property type="match status" value="1"/>
</dbReference>
<keyword evidence="6 12" id="KW-0418">Kinase</keyword>
<dbReference type="CDD" id="cd00130">
    <property type="entry name" value="PAS"/>
    <property type="match status" value="1"/>
</dbReference>
<dbReference type="SMART" id="SM00091">
    <property type="entry name" value="PAS"/>
    <property type="match status" value="1"/>
</dbReference>
<evidence type="ECO:0000256" key="8">
    <source>
        <dbReference type="ARBA" id="ARBA00023012"/>
    </source>
</evidence>
<gene>
    <name evidence="12" type="ORF">GCM10011332_27440</name>
</gene>
<feature type="domain" description="Histidine kinase" evidence="10">
    <location>
        <begin position="204"/>
        <end position="442"/>
    </location>
</feature>
<dbReference type="PANTHER" id="PTHR43065:SF42">
    <property type="entry name" value="TWO-COMPONENT SENSOR PPRA"/>
    <property type="match status" value="1"/>
</dbReference>
<keyword evidence="8" id="KW-0902">Two-component regulatory system</keyword>
<dbReference type="PANTHER" id="PTHR43065">
    <property type="entry name" value="SENSOR HISTIDINE KINASE"/>
    <property type="match status" value="1"/>
</dbReference>
<dbReference type="InterPro" id="IPR036890">
    <property type="entry name" value="HATPase_C_sf"/>
</dbReference>
<dbReference type="RefSeq" id="WP_188666275.1">
    <property type="nucleotide sequence ID" value="NZ_BMHV01000023.1"/>
</dbReference>
<dbReference type="GO" id="GO:0005524">
    <property type="term" value="F:ATP binding"/>
    <property type="evidence" value="ECO:0007669"/>
    <property type="project" value="UniProtKB-KW"/>
</dbReference>
<accession>A0A917C4X4</accession>
<organism evidence="12 13">
    <name type="scientific">Terasakiella brassicae</name>
    <dbReference type="NCBI Taxonomy" id="1634917"/>
    <lineage>
        <taxon>Bacteria</taxon>
        <taxon>Pseudomonadati</taxon>
        <taxon>Pseudomonadota</taxon>
        <taxon>Alphaproteobacteria</taxon>
        <taxon>Rhodospirillales</taxon>
        <taxon>Terasakiellaceae</taxon>
        <taxon>Terasakiella</taxon>
    </lineage>
</organism>
<dbReference type="InterPro" id="IPR036097">
    <property type="entry name" value="HisK_dim/P_sf"/>
</dbReference>
<dbReference type="SUPFAM" id="SSF55785">
    <property type="entry name" value="PYP-like sensor domain (PAS domain)"/>
    <property type="match status" value="1"/>
</dbReference>
<feature type="domain" description="PAS" evidence="11">
    <location>
        <begin position="52"/>
        <end position="97"/>
    </location>
</feature>
<evidence type="ECO:0000256" key="4">
    <source>
        <dbReference type="ARBA" id="ARBA00022679"/>
    </source>
</evidence>
<dbReference type="EMBL" id="BMHV01000023">
    <property type="protein sequence ID" value="GGF72000.1"/>
    <property type="molecule type" value="Genomic_DNA"/>
</dbReference>
<sequence>MGQNQPPHNPLELNDGQEHAWVEVIQKMDEVYSDLLEREVDLENKNAELEEAHDFIDSILEAMSDVVIVCDRVGRIVKVNGPLLERTGFEEAELFGRPISVLLGQQFEERFRKLIPPTKTKNLQDYETKLQHKTPDISEYVSVNCSLHKTARGQVDGLVIVGRPIGELRQAYDDLNKAHVELKTAQHHLLQSEKMASIGRLVAGVAHELNNPISFLYGNVHSMERYSQKMRTYIETLREELPVPVRQKLDEDLKIKRLLDDLPNLLAGTREGAERVSEIVNNLRRLSFREGKTKDCVDICDVIKTAVLFASKGRASNHPIELDLSNDLYVEGSANRLHQVILNLVENALDASSAQPDTPIIVRAEKHNTNVNIYVRDCGNGVSDDDLHRIFDPFFTTKPVGQGTGLGLWISYEIVQDHKGHISVHNHATGGAEFKVSLPVYACE</sequence>
<dbReference type="Gene3D" id="3.30.565.10">
    <property type="entry name" value="Histidine kinase-like ATPase, C-terminal domain"/>
    <property type="match status" value="1"/>
</dbReference>
<dbReference type="EC" id="2.7.13.3" evidence="2"/>
<dbReference type="AlphaFoldDB" id="A0A917C4X4"/>
<dbReference type="InterPro" id="IPR003594">
    <property type="entry name" value="HATPase_dom"/>
</dbReference>
<dbReference type="InterPro" id="IPR013767">
    <property type="entry name" value="PAS_fold"/>
</dbReference>
<dbReference type="SMART" id="SM00387">
    <property type="entry name" value="HATPase_c"/>
    <property type="match status" value="1"/>
</dbReference>
<dbReference type="Proteomes" id="UP000632498">
    <property type="component" value="Unassembled WGS sequence"/>
</dbReference>
<name>A0A917C4X4_9PROT</name>
<keyword evidence="9" id="KW-0175">Coiled coil</keyword>
<evidence type="ECO:0000313" key="13">
    <source>
        <dbReference type="Proteomes" id="UP000632498"/>
    </source>
</evidence>
<dbReference type="InterPro" id="IPR035965">
    <property type="entry name" value="PAS-like_dom_sf"/>
</dbReference>
<dbReference type="GO" id="GO:0006355">
    <property type="term" value="P:regulation of DNA-templated transcription"/>
    <property type="evidence" value="ECO:0007669"/>
    <property type="project" value="InterPro"/>
</dbReference>
<keyword evidence="5" id="KW-0547">Nucleotide-binding</keyword>
<keyword evidence="4" id="KW-0808">Transferase</keyword>
<comment type="caution">
    <text evidence="12">The sequence shown here is derived from an EMBL/GenBank/DDBJ whole genome shotgun (WGS) entry which is preliminary data.</text>
</comment>
<comment type="catalytic activity">
    <reaction evidence="1">
        <text>ATP + protein L-histidine = ADP + protein N-phospho-L-histidine.</text>
        <dbReference type="EC" id="2.7.13.3"/>
    </reaction>
</comment>
<evidence type="ECO:0000256" key="3">
    <source>
        <dbReference type="ARBA" id="ARBA00022553"/>
    </source>
</evidence>
<protein>
    <recommendedName>
        <fullName evidence="2">histidine kinase</fullName>
        <ecNumber evidence="2">2.7.13.3</ecNumber>
    </recommendedName>
</protein>
<evidence type="ECO:0000256" key="1">
    <source>
        <dbReference type="ARBA" id="ARBA00000085"/>
    </source>
</evidence>
<keyword evidence="3" id="KW-0597">Phosphoprotein</keyword>
<dbReference type="NCBIfam" id="TIGR00229">
    <property type="entry name" value="sensory_box"/>
    <property type="match status" value="1"/>
</dbReference>
<dbReference type="GO" id="GO:0000155">
    <property type="term" value="F:phosphorelay sensor kinase activity"/>
    <property type="evidence" value="ECO:0007669"/>
    <property type="project" value="InterPro"/>
</dbReference>
<proteinExistence type="predicted"/>
<keyword evidence="13" id="KW-1185">Reference proteome</keyword>
<dbReference type="Pfam" id="PF02518">
    <property type="entry name" value="HATPase_c"/>
    <property type="match status" value="1"/>
</dbReference>
<dbReference type="Pfam" id="PF00512">
    <property type="entry name" value="HisKA"/>
    <property type="match status" value="1"/>
</dbReference>
<dbReference type="InterPro" id="IPR004358">
    <property type="entry name" value="Sig_transdc_His_kin-like_C"/>
</dbReference>
<reference evidence="12" key="2">
    <citation type="submission" date="2020-09" db="EMBL/GenBank/DDBJ databases">
        <authorList>
            <person name="Sun Q."/>
            <person name="Zhou Y."/>
        </authorList>
    </citation>
    <scope>NUCLEOTIDE SEQUENCE</scope>
    <source>
        <strain evidence="12">CGMCC 1.15254</strain>
    </source>
</reference>
<evidence type="ECO:0000256" key="6">
    <source>
        <dbReference type="ARBA" id="ARBA00022777"/>
    </source>
</evidence>
<dbReference type="Gene3D" id="3.30.450.20">
    <property type="entry name" value="PAS domain"/>
    <property type="match status" value="1"/>
</dbReference>
<evidence type="ECO:0000256" key="9">
    <source>
        <dbReference type="SAM" id="Coils"/>
    </source>
</evidence>
<dbReference type="InterPro" id="IPR005467">
    <property type="entry name" value="His_kinase_dom"/>
</dbReference>
<evidence type="ECO:0000256" key="5">
    <source>
        <dbReference type="ARBA" id="ARBA00022741"/>
    </source>
</evidence>
<dbReference type="InterPro" id="IPR000014">
    <property type="entry name" value="PAS"/>
</dbReference>
<evidence type="ECO:0000256" key="7">
    <source>
        <dbReference type="ARBA" id="ARBA00022840"/>
    </source>
</evidence>
<evidence type="ECO:0000313" key="12">
    <source>
        <dbReference type="EMBL" id="GGF72000.1"/>
    </source>
</evidence>
<dbReference type="PRINTS" id="PR00344">
    <property type="entry name" value="BCTRLSENSOR"/>
</dbReference>
<dbReference type="CDD" id="cd00082">
    <property type="entry name" value="HisKA"/>
    <property type="match status" value="1"/>
</dbReference>
<dbReference type="InterPro" id="IPR003661">
    <property type="entry name" value="HisK_dim/P_dom"/>
</dbReference>
<evidence type="ECO:0000256" key="2">
    <source>
        <dbReference type="ARBA" id="ARBA00012438"/>
    </source>
</evidence>
<reference evidence="12" key="1">
    <citation type="journal article" date="2014" name="Int. J. Syst. Evol. Microbiol.">
        <title>Complete genome sequence of Corynebacterium casei LMG S-19264T (=DSM 44701T), isolated from a smear-ripened cheese.</title>
        <authorList>
            <consortium name="US DOE Joint Genome Institute (JGI-PGF)"/>
            <person name="Walter F."/>
            <person name="Albersmeier A."/>
            <person name="Kalinowski J."/>
            <person name="Ruckert C."/>
        </authorList>
    </citation>
    <scope>NUCLEOTIDE SEQUENCE</scope>
    <source>
        <strain evidence="12">CGMCC 1.15254</strain>
    </source>
</reference>
<dbReference type="Pfam" id="PF00989">
    <property type="entry name" value="PAS"/>
    <property type="match status" value="1"/>
</dbReference>
<dbReference type="PROSITE" id="PS50112">
    <property type="entry name" value="PAS"/>
    <property type="match status" value="1"/>
</dbReference>
<dbReference type="Gene3D" id="1.10.287.130">
    <property type="match status" value="1"/>
</dbReference>
<evidence type="ECO:0000259" key="10">
    <source>
        <dbReference type="PROSITE" id="PS50109"/>
    </source>
</evidence>
<keyword evidence="7" id="KW-0067">ATP-binding</keyword>
<dbReference type="SUPFAM" id="SSF47384">
    <property type="entry name" value="Homodimeric domain of signal transducing histidine kinase"/>
    <property type="match status" value="1"/>
</dbReference>
<feature type="coiled-coil region" evidence="9">
    <location>
        <begin position="25"/>
        <end position="52"/>
    </location>
</feature>